<evidence type="ECO:0000256" key="5">
    <source>
        <dbReference type="ARBA" id="ARBA00022989"/>
    </source>
</evidence>
<keyword evidence="3" id="KW-1003">Cell membrane</keyword>
<evidence type="ECO:0000313" key="15">
    <source>
        <dbReference type="EMBL" id="KAG8185710.1"/>
    </source>
</evidence>
<comment type="caution">
    <text evidence="15">The sequence shown here is derived from an EMBL/GenBank/DDBJ whole genome shotgun (WGS) entry which is preliminary data.</text>
</comment>
<dbReference type="Proteomes" id="UP000827092">
    <property type="component" value="Unassembled WGS sequence"/>
</dbReference>
<evidence type="ECO:0000256" key="9">
    <source>
        <dbReference type="ARBA" id="ARBA00023170"/>
    </source>
</evidence>
<dbReference type="GO" id="GO:0005886">
    <property type="term" value="C:plasma membrane"/>
    <property type="evidence" value="ECO:0007669"/>
    <property type="project" value="UniProtKB-SubCell"/>
</dbReference>
<dbReference type="EMBL" id="JAFNEN010000325">
    <property type="protein sequence ID" value="KAG8185710.1"/>
    <property type="molecule type" value="Genomic_DNA"/>
</dbReference>
<evidence type="ECO:0000256" key="7">
    <source>
        <dbReference type="ARBA" id="ARBA00023136"/>
    </source>
</evidence>
<keyword evidence="4 13" id="KW-0812">Transmembrane</keyword>
<dbReference type="Gene3D" id="1.20.1070.10">
    <property type="entry name" value="Rhodopsin 7-helix transmembrane proteins"/>
    <property type="match status" value="1"/>
</dbReference>
<dbReference type="PROSITE" id="PS50262">
    <property type="entry name" value="G_PROTEIN_RECEP_F1_2"/>
    <property type="match status" value="1"/>
</dbReference>
<reference evidence="15 16" key="1">
    <citation type="journal article" date="2022" name="Nat. Ecol. Evol.">
        <title>A masculinizing supergene underlies an exaggerated male reproductive morph in a spider.</title>
        <authorList>
            <person name="Hendrickx F."/>
            <person name="De Corte Z."/>
            <person name="Sonet G."/>
            <person name="Van Belleghem S.M."/>
            <person name="Kostlbacher S."/>
            <person name="Vangestel C."/>
        </authorList>
    </citation>
    <scope>NUCLEOTIDE SEQUENCE [LARGE SCALE GENOMIC DNA]</scope>
    <source>
        <strain evidence="15">W744_W776</strain>
    </source>
</reference>
<feature type="transmembrane region" description="Helical" evidence="13">
    <location>
        <begin position="39"/>
        <end position="60"/>
    </location>
</feature>
<feature type="transmembrane region" description="Helical" evidence="13">
    <location>
        <begin position="109"/>
        <end position="131"/>
    </location>
</feature>
<feature type="compositionally biased region" description="Polar residues" evidence="12">
    <location>
        <begin position="417"/>
        <end position="427"/>
    </location>
</feature>
<evidence type="ECO:0000256" key="13">
    <source>
        <dbReference type="SAM" id="Phobius"/>
    </source>
</evidence>
<feature type="region of interest" description="Disordered" evidence="12">
    <location>
        <begin position="417"/>
        <end position="442"/>
    </location>
</feature>
<dbReference type="AlphaFoldDB" id="A0AAV6UND3"/>
<feature type="transmembrane region" description="Helical" evidence="13">
    <location>
        <begin position="207"/>
        <end position="229"/>
    </location>
</feature>
<feature type="transmembrane region" description="Helical" evidence="13">
    <location>
        <begin position="266"/>
        <end position="285"/>
    </location>
</feature>
<keyword evidence="5 13" id="KW-1133">Transmembrane helix</keyword>
<evidence type="ECO:0000256" key="12">
    <source>
        <dbReference type="SAM" id="MobiDB-lite"/>
    </source>
</evidence>
<feature type="transmembrane region" description="Helical" evidence="13">
    <location>
        <begin position="152"/>
        <end position="173"/>
    </location>
</feature>
<evidence type="ECO:0000256" key="11">
    <source>
        <dbReference type="ARBA" id="ARBA00023224"/>
    </source>
</evidence>
<dbReference type="PRINTS" id="PR00237">
    <property type="entry name" value="GPCRRHODOPSN"/>
</dbReference>
<evidence type="ECO:0000256" key="1">
    <source>
        <dbReference type="ARBA" id="ARBA00004651"/>
    </source>
</evidence>
<keyword evidence="6" id="KW-0297">G-protein coupled receptor</keyword>
<dbReference type="InterPro" id="IPR017452">
    <property type="entry name" value="GPCR_Rhodpsn_7TM"/>
</dbReference>
<feature type="region of interest" description="Disordered" evidence="12">
    <location>
        <begin position="500"/>
        <end position="531"/>
    </location>
</feature>
<keyword evidence="16" id="KW-1185">Reference proteome</keyword>
<keyword evidence="7 13" id="KW-0472">Membrane</keyword>
<evidence type="ECO:0000256" key="3">
    <source>
        <dbReference type="ARBA" id="ARBA00022475"/>
    </source>
</evidence>
<accession>A0AAV6UND3</accession>
<keyword evidence="8" id="KW-1015">Disulfide bond</keyword>
<keyword evidence="9" id="KW-0675">Receptor</keyword>
<dbReference type="PRINTS" id="PR01565">
    <property type="entry name" value="NEUROMEDINUR"/>
</dbReference>
<feature type="compositionally biased region" description="Polar residues" evidence="12">
    <location>
        <begin position="505"/>
        <end position="523"/>
    </location>
</feature>
<dbReference type="Pfam" id="PF00001">
    <property type="entry name" value="7tm_1"/>
    <property type="match status" value="1"/>
</dbReference>
<evidence type="ECO:0000256" key="4">
    <source>
        <dbReference type="ARBA" id="ARBA00022692"/>
    </source>
</evidence>
<feature type="transmembrane region" description="Helical" evidence="13">
    <location>
        <begin position="72"/>
        <end position="89"/>
    </location>
</feature>
<evidence type="ECO:0000256" key="2">
    <source>
        <dbReference type="ARBA" id="ARBA00010663"/>
    </source>
</evidence>
<dbReference type="PANTHER" id="PTHR24243">
    <property type="entry name" value="G-PROTEIN COUPLED RECEPTOR"/>
    <property type="match status" value="1"/>
</dbReference>
<feature type="domain" description="G-protein coupled receptors family 1 profile" evidence="14">
    <location>
        <begin position="51"/>
        <end position="331"/>
    </location>
</feature>
<gene>
    <name evidence="15" type="ORF">JTE90_000699</name>
</gene>
<name>A0AAV6UND3_9ARAC</name>
<comment type="subcellular location">
    <subcellularLocation>
        <location evidence="1">Cell membrane</location>
        <topology evidence="1">Multi-pass membrane protein</topology>
    </subcellularLocation>
</comment>
<evidence type="ECO:0000256" key="10">
    <source>
        <dbReference type="ARBA" id="ARBA00023180"/>
    </source>
</evidence>
<dbReference type="GO" id="GO:0001607">
    <property type="term" value="F:neuromedin U receptor activity"/>
    <property type="evidence" value="ECO:0007669"/>
    <property type="project" value="InterPro"/>
</dbReference>
<proteinExistence type="inferred from homology"/>
<sequence length="531" mass="59979">MNITYWNNYTDGLADIDEYLAAVLGPKRVPLNWLMPLTLVYSVVFTTGLIGNTCTCLVIASNPYMQTATNCYLFNLAVADMLTLIFAMPLELYSLWHQYPWQLGSGTCILRTVLAEATAYVSILTIVTFSCEQYYAVCHPLQQNGKSKVARAFRNIVIIWLVSVVGAAPYGLFTKVNYLTLEPEGDPIPESAWCGFPFTDPDRQWETLMLCSTFFFFAVPMTLITALYFRISLTLYRASKSLLSQRDDGDSQQSEQQRARIRSRMVVIKMLMTVVIAFFVCWAPYHSQRLLFLYVSLYGEWTETLRKVNQDLFSLAGCFYYFNSTINPILYSVMSNRFRVAFREKLCAGNPCTCLLCCCCCCWRRWRDYFQSSSSNRVSSSASSSHHAVINPAAAILPPSNNIAAILPPSCHHLGQNRTSNKYFGQSRSEEKRREFDESHYPKFSSEPNFSMKVANRFRDLSSTTDDSNYYLARDGGGSNSAEGDCLSCVSCNSVFAVKPKTKADSSNPRRNKSSTSGDSQKFSTHEESEL</sequence>
<evidence type="ECO:0000259" key="14">
    <source>
        <dbReference type="PROSITE" id="PS50262"/>
    </source>
</evidence>
<evidence type="ECO:0000256" key="8">
    <source>
        <dbReference type="ARBA" id="ARBA00023157"/>
    </source>
</evidence>
<keyword evidence="10" id="KW-0325">Glycoprotein</keyword>
<evidence type="ECO:0000313" key="16">
    <source>
        <dbReference type="Proteomes" id="UP000827092"/>
    </source>
</evidence>
<evidence type="ECO:0000256" key="6">
    <source>
        <dbReference type="ARBA" id="ARBA00023040"/>
    </source>
</evidence>
<feature type="compositionally biased region" description="Basic and acidic residues" evidence="12">
    <location>
        <begin position="428"/>
        <end position="441"/>
    </location>
</feature>
<dbReference type="InterPro" id="IPR000276">
    <property type="entry name" value="GPCR_Rhodpsn"/>
</dbReference>
<keyword evidence="11" id="KW-0807">Transducer</keyword>
<comment type="similarity">
    <text evidence="2">Belongs to the G-protein coupled receptor 1 family.</text>
</comment>
<dbReference type="PANTHER" id="PTHR24243:SF208">
    <property type="entry name" value="PYROKININ-1 RECEPTOR"/>
    <property type="match status" value="1"/>
</dbReference>
<dbReference type="SUPFAM" id="SSF81321">
    <property type="entry name" value="Family A G protein-coupled receptor-like"/>
    <property type="match status" value="1"/>
</dbReference>
<dbReference type="InterPro" id="IPR005390">
    <property type="entry name" value="NeuromedU_rcpt"/>
</dbReference>
<protein>
    <recommendedName>
        <fullName evidence="14">G-protein coupled receptors family 1 profile domain-containing protein</fullName>
    </recommendedName>
</protein>
<organism evidence="15 16">
    <name type="scientific">Oedothorax gibbosus</name>
    <dbReference type="NCBI Taxonomy" id="931172"/>
    <lineage>
        <taxon>Eukaryota</taxon>
        <taxon>Metazoa</taxon>
        <taxon>Ecdysozoa</taxon>
        <taxon>Arthropoda</taxon>
        <taxon>Chelicerata</taxon>
        <taxon>Arachnida</taxon>
        <taxon>Araneae</taxon>
        <taxon>Araneomorphae</taxon>
        <taxon>Entelegynae</taxon>
        <taxon>Araneoidea</taxon>
        <taxon>Linyphiidae</taxon>
        <taxon>Erigoninae</taxon>
        <taxon>Oedothorax</taxon>
    </lineage>
</organism>